<dbReference type="PANTHER" id="PTHR30055:SF238">
    <property type="entry name" value="MYCOFACTOCIN BIOSYNTHESIS TRANSCRIPTIONAL REGULATOR MFTR-RELATED"/>
    <property type="match status" value="1"/>
</dbReference>
<dbReference type="AlphaFoldDB" id="A0AAX3MXF8"/>
<dbReference type="PROSITE" id="PS50977">
    <property type="entry name" value="HTH_TETR_2"/>
    <property type="match status" value="1"/>
</dbReference>
<evidence type="ECO:0000256" key="4">
    <source>
        <dbReference type="PROSITE-ProRule" id="PRU00335"/>
    </source>
</evidence>
<dbReference type="Gene3D" id="1.10.357.10">
    <property type="entry name" value="Tetracycline Repressor, domain 2"/>
    <property type="match status" value="1"/>
</dbReference>
<gene>
    <name evidence="6" type="ORF">PUW23_23165</name>
    <name evidence="7" type="ORF">PUW25_23010</name>
</gene>
<evidence type="ECO:0000313" key="6">
    <source>
        <dbReference type="EMBL" id="WDH82315.1"/>
    </source>
</evidence>
<accession>A0AAX3MXF8</accession>
<dbReference type="InterPro" id="IPR001647">
    <property type="entry name" value="HTH_TetR"/>
</dbReference>
<protein>
    <submittedName>
        <fullName evidence="6">TetR/AcrR family transcriptional regulator</fullName>
    </submittedName>
</protein>
<evidence type="ECO:0000256" key="1">
    <source>
        <dbReference type="ARBA" id="ARBA00023015"/>
    </source>
</evidence>
<proteinExistence type="predicted"/>
<dbReference type="Proteomes" id="UP001220962">
    <property type="component" value="Chromosome"/>
</dbReference>
<dbReference type="PRINTS" id="PR00455">
    <property type="entry name" value="HTHTETR"/>
</dbReference>
<dbReference type="GO" id="GO:0000976">
    <property type="term" value="F:transcription cis-regulatory region binding"/>
    <property type="evidence" value="ECO:0007669"/>
    <property type="project" value="TreeGrafter"/>
</dbReference>
<dbReference type="InterPro" id="IPR050109">
    <property type="entry name" value="HTH-type_TetR-like_transc_reg"/>
</dbReference>
<keyword evidence="1" id="KW-0805">Transcription regulation</keyword>
<evidence type="ECO:0000256" key="3">
    <source>
        <dbReference type="ARBA" id="ARBA00023163"/>
    </source>
</evidence>
<dbReference type="PANTHER" id="PTHR30055">
    <property type="entry name" value="HTH-TYPE TRANSCRIPTIONAL REGULATOR RUTR"/>
    <property type="match status" value="1"/>
</dbReference>
<evidence type="ECO:0000259" key="5">
    <source>
        <dbReference type="PROSITE" id="PS50977"/>
    </source>
</evidence>
<dbReference type="EMBL" id="CP118101">
    <property type="protein sequence ID" value="WDH82315.1"/>
    <property type="molecule type" value="Genomic_DNA"/>
</dbReference>
<reference evidence="6 9" key="1">
    <citation type="submission" date="2023-02" db="EMBL/GenBank/DDBJ databases">
        <title>Pathogen: clinical or host-associated sample.</title>
        <authorList>
            <person name="Hergert J."/>
            <person name="Casey R."/>
            <person name="Wagner J."/>
            <person name="Young E.L."/>
            <person name="Oakeson K.F."/>
        </authorList>
    </citation>
    <scope>NUCLEOTIDE SEQUENCE</scope>
    <source>
        <strain evidence="7 9">2022CK-00829</strain>
        <strain evidence="6">2022CK-00830</strain>
    </source>
</reference>
<keyword evidence="2 4" id="KW-0238">DNA-binding</keyword>
<keyword evidence="9" id="KW-1185">Reference proteome</keyword>
<organism evidence="6 8">
    <name type="scientific">Paenibacillus urinalis</name>
    <dbReference type="NCBI Taxonomy" id="521520"/>
    <lineage>
        <taxon>Bacteria</taxon>
        <taxon>Bacillati</taxon>
        <taxon>Bacillota</taxon>
        <taxon>Bacilli</taxon>
        <taxon>Bacillales</taxon>
        <taxon>Paenibacillaceae</taxon>
        <taxon>Paenibacillus</taxon>
    </lineage>
</organism>
<dbReference type="Pfam" id="PF00440">
    <property type="entry name" value="TetR_N"/>
    <property type="match status" value="1"/>
</dbReference>
<dbReference type="Gene3D" id="1.10.10.60">
    <property type="entry name" value="Homeodomain-like"/>
    <property type="match status" value="1"/>
</dbReference>
<name>A0AAX3MXF8_9BACL</name>
<sequence length="197" mass="22975">MSSDKIKEAALSQFALEGYEGASLRKIADEVGIKKPSIYAHYKNKDDLFIHVVEYVFQLERRRILAYFQEQLNKHSTLEECLHGFFDWFGKEFESQDAAKLLMRVSYFPPPSLNYEVSHMVYPFLDGLERVLAKFLVRQSYERTHAAQIAISYMTLVDGTTVELLYGGMERYQKRVEAAWPVFWHGLQLFHTKESSS</sequence>
<dbReference type="GO" id="GO:0003700">
    <property type="term" value="F:DNA-binding transcription factor activity"/>
    <property type="evidence" value="ECO:0007669"/>
    <property type="project" value="TreeGrafter"/>
</dbReference>
<dbReference type="EMBL" id="CP118108">
    <property type="protein sequence ID" value="WDI02033.1"/>
    <property type="molecule type" value="Genomic_DNA"/>
</dbReference>
<dbReference type="RefSeq" id="WP_047912420.1">
    <property type="nucleotide sequence ID" value="NZ_CP118101.1"/>
</dbReference>
<evidence type="ECO:0000313" key="8">
    <source>
        <dbReference type="Proteomes" id="UP001220962"/>
    </source>
</evidence>
<dbReference type="SUPFAM" id="SSF46689">
    <property type="entry name" value="Homeodomain-like"/>
    <property type="match status" value="1"/>
</dbReference>
<feature type="domain" description="HTH tetR-type" evidence="5">
    <location>
        <begin position="1"/>
        <end position="60"/>
    </location>
</feature>
<feature type="DNA-binding region" description="H-T-H motif" evidence="4">
    <location>
        <begin position="23"/>
        <end position="42"/>
    </location>
</feature>
<dbReference type="InterPro" id="IPR009057">
    <property type="entry name" value="Homeodomain-like_sf"/>
</dbReference>
<evidence type="ECO:0000313" key="7">
    <source>
        <dbReference type="EMBL" id="WDI02033.1"/>
    </source>
</evidence>
<keyword evidence="3" id="KW-0804">Transcription</keyword>
<dbReference type="Proteomes" id="UP001221519">
    <property type="component" value="Chromosome"/>
</dbReference>
<evidence type="ECO:0000256" key="2">
    <source>
        <dbReference type="ARBA" id="ARBA00023125"/>
    </source>
</evidence>
<evidence type="ECO:0000313" key="9">
    <source>
        <dbReference type="Proteomes" id="UP001221519"/>
    </source>
</evidence>